<dbReference type="EMBL" id="GBRH01160413">
    <property type="protein sequence ID" value="JAE37483.1"/>
    <property type="molecule type" value="Transcribed_RNA"/>
</dbReference>
<evidence type="ECO:0000313" key="1">
    <source>
        <dbReference type="EMBL" id="JAE37483.1"/>
    </source>
</evidence>
<reference evidence="1" key="1">
    <citation type="submission" date="2014-09" db="EMBL/GenBank/DDBJ databases">
        <authorList>
            <person name="Magalhaes I.L.F."/>
            <person name="Oliveira U."/>
            <person name="Santos F.R."/>
            <person name="Vidigal T.H.D.A."/>
            <person name="Brescovit A.D."/>
            <person name="Santos A.J."/>
        </authorList>
    </citation>
    <scope>NUCLEOTIDE SEQUENCE</scope>
    <source>
        <tissue evidence="1">Shoot tissue taken approximately 20 cm above the soil surface</tissue>
    </source>
</reference>
<accession>A0A0A9HX65</accession>
<organism evidence="1">
    <name type="scientific">Arundo donax</name>
    <name type="common">Giant reed</name>
    <name type="synonym">Donax arundinaceus</name>
    <dbReference type="NCBI Taxonomy" id="35708"/>
    <lineage>
        <taxon>Eukaryota</taxon>
        <taxon>Viridiplantae</taxon>
        <taxon>Streptophyta</taxon>
        <taxon>Embryophyta</taxon>
        <taxon>Tracheophyta</taxon>
        <taxon>Spermatophyta</taxon>
        <taxon>Magnoliopsida</taxon>
        <taxon>Liliopsida</taxon>
        <taxon>Poales</taxon>
        <taxon>Poaceae</taxon>
        <taxon>PACMAD clade</taxon>
        <taxon>Arundinoideae</taxon>
        <taxon>Arundineae</taxon>
        <taxon>Arundo</taxon>
    </lineage>
</organism>
<proteinExistence type="predicted"/>
<sequence length="62" mass="7171">MQLARLSWATQVIGAELFPNPVPTHDKYIRFVSLHVNEETIFCSFRTMTNSNCPDHIHPCKK</sequence>
<name>A0A0A9HX65_ARUDO</name>
<protein>
    <submittedName>
        <fullName evidence="1">Uncharacterized protein</fullName>
    </submittedName>
</protein>
<dbReference type="AlphaFoldDB" id="A0A0A9HX65"/>
<reference evidence="1" key="2">
    <citation type="journal article" date="2015" name="Data Brief">
        <title>Shoot transcriptome of the giant reed, Arundo donax.</title>
        <authorList>
            <person name="Barrero R.A."/>
            <person name="Guerrero F.D."/>
            <person name="Moolhuijzen P."/>
            <person name="Goolsby J.A."/>
            <person name="Tidwell J."/>
            <person name="Bellgard S.E."/>
            <person name="Bellgard M.I."/>
        </authorList>
    </citation>
    <scope>NUCLEOTIDE SEQUENCE</scope>
    <source>
        <tissue evidence="1">Shoot tissue taken approximately 20 cm above the soil surface</tissue>
    </source>
</reference>